<dbReference type="AlphaFoldDB" id="X0SVG3"/>
<dbReference type="Gene3D" id="1.10.10.2830">
    <property type="match status" value="1"/>
</dbReference>
<protein>
    <submittedName>
        <fullName evidence="1">Uncharacterized protein</fullName>
    </submittedName>
</protein>
<reference evidence="1" key="1">
    <citation type="journal article" date="2014" name="Front. Microbiol.">
        <title>High frequency of phylogenetically diverse reductive dehalogenase-homologous genes in deep subseafloor sedimentary metagenomes.</title>
        <authorList>
            <person name="Kawai M."/>
            <person name="Futagami T."/>
            <person name="Toyoda A."/>
            <person name="Takaki Y."/>
            <person name="Nishi S."/>
            <person name="Hori S."/>
            <person name="Arai W."/>
            <person name="Tsubouchi T."/>
            <person name="Morono Y."/>
            <person name="Uchiyama I."/>
            <person name="Ito T."/>
            <person name="Fujiyama A."/>
            <person name="Inagaki F."/>
            <person name="Takami H."/>
        </authorList>
    </citation>
    <scope>NUCLEOTIDE SEQUENCE</scope>
    <source>
        <strain evidence="1">Expedition CK06-06</strain>
    </source>
</reference>
<comment type="caution">
    <text evidence="1">The sequence shown here is derived from an EMBL/GenBank/DDBJ whole genome shotgun (WGS) entry which is preliminary data.</text>
</comment>
<accession>X0SVG3</accession>
<organism evidence="1">
    <name type="scientific">marine sediment metagenome</name>
    <dbReference type="NCBI Taxonomy" id="412755"/>
    <lineage>
        <taxon>unclassified sequences</taxon>
        <taxon>metagenomes</taxon>
        <taxon>ecological metagenomes</taxon>
    </lineage>
</organism>
<gene>
    <name evidence="1" type="ORF">S01H1_09818</name>
</gene>
<feature type="non-terminal residue" evidence="1">
    <location>
        <position position="1"/>
    </location>
</feature>
<name>X0SVG3_9ZZZZ</name>
<proteinExistence type="predicted"/>
<evidence type="ECO:0000313" key="1">
    <source>
        <dbReference type="EMBL" id="GAF67805.1"/>
    </source>
</evidence>
<dbReference type="EMBL" id="BARS01005016">
    <property type="protein sequence ID" value="GAF67805.1"/>
    <property type="molecule type" value="Genomic_DNA"/>
</dbReference>
<dbReference type="SUPFAM" id="SSF109709">
    <property type="entry name" value="KorB DNA-binding domain-like"/>
    <property type="match status" value="1"/>
</dbReference>
<sequence length="373" mass="42701">NIEAVLEEGDFGTGQLIATQYAENHERVDLTDWETAQVAWDLKLEGLKQAEVAAAMGVPTKDVSKLHKIVKTLTKDDTLDDATAARFDFEGLLELTESPIPEHTQDVMQRIVNGDDRWAQAAIRKVEAEYATIEFYEENQEQLNEWSEAGVQVTHELPRHHWGKTTSYGKKDDPKVVSLENLGVTVSKHIKLKCHMVYIKDTWGQPSFEHYCMDRKSHADKGKSDVKAKHQDVAGVPLTGSDPKAAAERKAAKDAKDLRRRQAAKWMSKPMRKGELYELVLYSALSRDGFPEDTIRAATWMLGLNDERPKGADYSWYQKRLRDWLVANVDADIDSQKVREWKVRMNHARRYIDDFSPLELVKEQMMLMEVTDE</sequence>